<protein>
    <submittedName>
        <fullName evidence="4">Related to ZFR1 regulator of fumonisin biosynthesis</fullName>
    </submittedName>
</protein>
<dbReference type="PANTHER" id="PTHR43374:SF1">
    <property type="entry name" value="FLAVIN PRENYLTRANSFERASE PAD1, MITOCHONDRIAL"/>
    <property type="match status" value="1"/>
</dbReference>
<dbReference type="OrthoDB" id="10251155at2759"/>
<organism evidence="4 5">
    <name type="scientific">Rhynchosporium agropyri</name>
    <dbReference type="NCBI Taxonomy" id="914238"/>
    <lineage>
        <taxon>Eukaryota</taxon>
        <taxon>Fungi</taxon>
        <taxon>Dikarya</taxon>
        <taxon>Ascomycota</taxon>
        <taxon>Pezizomycotina</taxon>
        <taxon>Leotiomycetes</taxon>
        <taxon>Helotiales</taxon>
        <taxon>Ploettnerulaceae</taxon>
        <taxon>Rhynchosporium</taxon>
    </lineage>
</organism>
<keyword evidence="1" id="KW-0539">Nucleus</keyword>
<keyword evidence="5" id="KW-1185">Reference proteome</keyword>
<dbReference type="Proteomes" id="UP000178912">
    <property type="component" value="Unassembled WGS sequence"/>
</dbReference>
<dbReference type="GO" id="GO:0003677">
    <property type="term" value="F:DNA binding"/>
    <property type="evidence" value="ECO:0007669"/>
    <property type="project" value="InterPro"/>
</dbReference>
<dbReference type="AlphaFoldDB" id="A0A1E1K4U9"/>
<evidence type="ECO:0000259" key="3">
    <source>
        <dbReference type="SMART" id="SM00906"/>
    </source>
</evidence>
<dbReference type="InterPro" id="IPR007219">
    <property type="entry name" value="XnlR_reg_dom"/>
</dbReference>
<dbReference type="PANTHER" id="PTHR43374">
    <property type="entry name" value="FLAVIN PRENYLTRANSFERASE"/>
    <property type="match status" value="1"/>
</dbReference>
<dbReference type="InterPro" id="IPR004507">
    <property type="entry name" value="UbiX-like"/>
</dbReference>
<evidence type="ECO:0000256" key="2">
    <source>
        <dbReference type="SAM" id="SignalP"/>
    </source>
</evidence>
<dbReference type="Pfam" id="PF04082">
    <property type="entry name" value="Fungal_trans"/>
    <property type="match status" value="1"/>
</dbReference>
<keyword evidence="2" id="KW-0732">Signal</keyword>
<feature type="domain" description="Xylanolytic transcriptional activator regulatory" evidence="3">
    <location>
        <begin position="6"/>
        <end position="80"/>
    </location>
</feature>
<dbReference type="SMART" id="SM00906">
    <property type="entry name" value="Fungal_trans"/>
    <property type="match status" value="1"/>
</dbReference>
<proteinExistence type="predicted"/>
<evidence type="ECO:0000313" key="4">
    <source>
        <dbReference type="EMBL" id="CZS93115.1"/>
    </source>
</evidence>
<feature type="chain" id="PRO_5009445567" evidence="2">
    <location>
        <begin position="20"/>
        <end position="387"/>
    </location>
</feature>
<dbReference type="CDD" id="cd12148">
    <property type="entry name" value="fungal_TF_MHR"/>
    <property type="match status" value="1"/>
</dbReference>
<accession>A0A1E1K4U9</accession>
<gene>
    <name evidence="4" type="ORF">RAG0_03537</name>
</gene>
<dbReference type="GO" id="GO:0016831">
    <property type="term" value="F:carboxy-lyase activity"/>
    <property type="evidence" value="ECO:0007669"/>
    <property type="project" value="TreeGrafter"/>
</dbReference>
<evidence type="ECO:0000313" key="5">
    <source>
        <dbReference type="Proteomes" id="UP000178912"/>
    </source>
</evidence>
<evidence type="ECO:0000256" key="1">
    <source>
        <dbReference type="ARBA" id="ARBA00023242"/>
    </source>
</evidence>
<reference evidence="5" key="1">
    <citation type="submission" date="2016-03" db="EMBL/GenBank/DDBJ databases">
        <authorList>
            <person name="Guldener U."/>
        </authorList>
    </citation>
    <scope>NUCLEOTIDE SEQUENCE [LARGE SCALE GENOMIC DNA]</scope>
    <source>
        <strain evidence="5">04CH-RAC-A.6.1</strain>
    </source>
</reference>
<dbReference type="GO" id="GO:0008270">
    <property type="term" value="F:zinc ion binding"/>
    <property type="evidence" value="ECO:0007669"/>
    <property type="project" value="InterPro"/>
</dbReference>
<name>A0A1E1K4U9_9HELO</name>
<dbReference type="GO" id="GO:0006351">
    <property type="term" value="P:DNA-templated transcription"/>
    <property type="evidence" value="ECO:0007669"/>
    <property type="project" value="InterPro"/>
</dbReference>
<sequence length="387" mass="43158">MKAEASWALMGLTCRLAQALGLHRAPHEGAHASIPAGSDLPQRKLWWTILWQDSLLSLSFDRSPIAVMTRCHSPLSETALTIGFSYTEAMYTLCYNILQSVKNDSNSSPTFDQIIANSIEVENIRQQVVPRLRSLDLCKTLQDRLQHFAVRLHTSFVVSVFCRPALRRGETPGMDTTQKVILADKCKANLTETVRMYLKMHSLSVIPTRSWAFTYHGLSSAVLLGILGETKTDLEVRQLQGDLISALSVTAAKEQTTADVPKSDRDIELSGPLSRALVALQNIYDHGWVIESKARAPQGTQVVEQDLLPFEQQDAAIAMASMQNGVLPPLDYSQQMGQVNMSDAQSLDQTMHMSPMDLFDSIFWEYPTTGLDQMGGFDYTQQLYPQF</sequence>
<dbReference type="EMBL" id="FJUX01000015">
    <property type="protein sequence ID" value="CZS93115.1"/>
    <property type="molecule type" value="Genomic_DNA"/>
</dbReference>
<feature type="signal peptide" evidence="2">
    <location>
        <begin position="1"/>
        <end position="19"/>
    </location>
</feature>